<dbReference type="InterPro" id="IPR011576">
    <property type="entry name" value="Pyridox_Oxase_N"/>
</dbReference>
<dbReference type="HAMAP" id="MF_01629">
    <property type="entry name" value="PdxH"/>
    <property type="match status" value="1"/>
</dbReference>
<dbReference type="GO" id="GO:0004733">
    <property type="term" value="F:pyridoxamine phosphate oxidase activity"/>
    <property type="evidence" value="ECO:0007669"/>
    <property type="project" value="UniProtKB-UniRule"/>
</dbReference>
<dbReference type="NCBIfam" id="NF004231">
    <property type="entry name" value="PRK05679.1"/>
    <property type="match status" value="1"/>
</dbReference>
<evidence type="ECO:0000313" key="11">
    <source>
        <dbReference type="Proteomes" id="UP000186953"/>
    </source>
</evidence>
<comment type="pathway">
    <text evidence="5">Cofactor metabolism; pyridoxal 5'-phosphate salvage; pyridoxal 5'-phosphate from pyridoxamine 5'-phosphate: step 1/1.</text>
</comment>
<dbReference type="PIRSF" id="PIRSF000190">
    <property type="entry name" value="Pyd_amn-ph_oxd"/>
    <property type="match status" value="1"/>
</dbReference>
<comment type="pathway">
    <text evidence="5">Cofactor metabolism; pyridoxal 5'-phosphate salvage; pyridoxal 5'-phosphate from pyridoxine 5'-phosphate: step 1/1.</text>
</comment>
<name>A0A1N6XFZ0_9FLAO</name>
<keyword evidence="3 5" id="KW-0288">FMN</keyword>
<comment type="function">
    <text evidence="5">Catalyzes the oxidation of either pyridoxine 5'-phosphate (PNP) or pyridoxamine 5'-phosphate (PMP) into pyridoxal 5'-phosphate (PLP).</text>
</comment>
<keyword evidence="11" id="KW-1185">Reference proteome</keyword>
<feature type="binding site" evidence="5 7">
    <location>
        <position position="108"/>
    </location>
    <ligand>
        <name>FMN</name>
        <dbReference type="ChEBI" id="CHEBI:58210"/>
    </ligand>
</feature>
<evidence type="ECO:0000256" key="4">
    <source>
        <dbReference type="ARBA" id="ARBA00023002"/>
    </source>
</evidence>
<feature type="domain" description="Pyridoxine 5'-phosphate oxidase dimerisation C-terminal" evidence="9">
    <location>
        <begin position="175"/>
        <end position="216"/>
    </location>
</feature>
<dbReference type="UniPathway" id="UPA01068">
    <property type="reaction ID" value="UER00304"/>
</dbReference>
<evidence type="ECO:0000259" key="9">
    <source>
        <dbReference type="Pfam" id="PF10590"/>
    </source>
</evidence>
<comment type="cofactor">
    <cofactor evidence="5 7">
        <name>FMN</name>
        <dbReference type="ChEBI" id="CHEBI:58210"/>
    </cofactor>
    <text evidence="5 7">Binds 1 FMN per subunit.</text>
</comment>
<accession>A0A1N6XFZ0</accession>
<comment type="caution">
    <text evidence="5">Lacks conserved residue(s) required for the propagation of feature annotation.</text>
</comment>
<evidence type="ECO:0000256" key="7">
    <source>
        <dbReference type="PIRSR" id="PIRSR000190-2"/>
    </source>
</evidence>
<keyword evidence="4 5" id="KW-0560">Oxidoreductase</keyword>
<feature type="binding site" evidence="5 7">
    <location>
        <position position="86"/>
    </location>
    <ligand>
        <name>FMN</name>
        <dbReference type="ChEBI" id="CHEBI:58210"/>
    </ligand>
</feature>
<protein>
    <recommendedName>
        <fullName evidence="5">Pyridoxine/pyridoxamine 5'-phosphate oxidase</fullName>
        <ecNumber evidence="5">1.4.3.5</ecNumber>
    </recommendedName>
    <alternativeName>
        <fullName evidence="5">PNP/PMP oxidase</fullName>
        <shortName evidence="5">PNPOx</shortName>
    </alternativeName>
    <alternativeName>
        <fullName evidence="5">Pyridoxal 5'-phosphate synthase</fullName>
    </alternativeName>
</protein>
<evidence type="ECO:0000256" key="1">
    <source>
        <dbReference type="ARBA" id="ARBA00007301"/>
    </source>
</evidence>
<dbReference type="GO" id="GO:0010181">
    <property type="term" value="F:FMN binding"/>
    <property type="evidence" value="ECO:0007669"/>
    <property type="project" value="UniProtKB-UniRule"/>
</dbReference>
<dbReference type="STRING" id="228959.SAMN05421797_105108"/>
<feature type="binding site" evidence="5 7">
    <location>
        <position position="188"/>
    </location>
    <ligand>
        <name>FMN</name>
        <dbReference type="ChEBI" id="CHEBI:58210"/>
    </ligand>
</feature>
<dbReference type="PANTHER" id="PTHR10851:SF0">
    <property type="entry name" value="PYRIDOXINE-5'-PHOSPHATE OXIDASE"/>
    <property type="match status" value="1"/>
</dbReference>
<feature type="binding site" evidence="5 7">
    <location>
        <begin position="64"/>
        <end position="69"/>
    </location>
    <ligand>
        <name>FMN</name>
        <dbReference type="ChEBI" id="CHEBI:58210"/>
    </ligand>
</feature>
<dbReference type="PANTHER" id="PTHR10851">
    <property type="entry name" value="PYRIDOXINE-5-PHOSPHATE OXIDASE"/>
    <property type="match status" value="1"/>
</dbReference>
<feature type="binding site" evidence="5 7">
    <location>
        <begin position="79"/>
        <end position="80"/>
    </location>
    <ligand>
        <name>FMN</name>
        <dbReference type="ChEBI" id="CHEBI:58210"/>
    </ligand>
</feature>
<sequence>MMQKDLGDYRKSYEKSALMEDSISDNPIQLFQTWFYEIEKSDGVDEPNAMTVSTIGLDGFPKSRVVLLKKYTHEGFIFYTNYNSEKGRAISDNPNICISFFWANLERQVIIKGTAEKLAKNLSDGYFDSRPDGSKLGALVSDQSTVIDSRAVLEDKLTKLEKAYEGKEIERPDHWGGYLVRPVSMEFWQGRPNRLHDRILYTLTEEYDWKMERLAP</sequence>
<comment type="catalytic activity">
    <reaction evidence="5">
        <text>pyridoxamine 5'-phosphate + O2 + H2O = pyridoxal 5'-phosphate + H2O2 + NH4(+)</text>
        <dbReference type="Rhea" id="RHEA:15817"/>
        <dbReference type="ChEBI" id="CHEBI:15377"/>
        <dbReference type="ChEBI" id="CHEBI:15379"/>
        <dbReference type="ChEBI" id="CHEBI:16240"/>
        <dbReference type="ChEBI" id="CHEBI:28938"/>
        <dbReference type="ChEBI" id="CHEBI:58451"/>
        <dbReference type="ChEBI" id="CHEBI:597326"/>
        <dbReference type="EC" id="1.4.3.5"/>
    </reaction>
</comment>
<comment type="catalytic activity">
    <reaction evidence="5">
        <text>pyridoxine 5'-phosphate + O2 = pyridoxal 5'-phosphate + H2O2</text>
        <dbReference type="Rhea" id="RHEA:15149"/>
        <dbReference type="ChEBI" id="CHEBI:15379"/>
        <dbReference type="ChEBI" id="CHEBI:16240"/>
        <dbReference type="ChEBI" id="CHEBI:58589"/>
        <dbReference type="ChEBI" id="CHEBI:597326"/>
        <dbReference type="EC" id="1.4.3.5"/>
    </reaction>
</comment>
<feature type="domain" description="Pyridoxamine 5'-phosphate oxidase N-terminal" evidence="8">
    <location>
        <begin position="43"/>
        <end position="160"/>
    </location>
</feature>
<dbReference type="AlphaFoldDB" id="A0A1N6XFZ0"/>
<evidence type="ECO:0000256" key="2">
    <source>
        <dbReference type="ARBA" id="ARBA00022630"/>
    </source>
</evidence>
<dbReference type="Proteomes" id="UP000186953">
    <property type="component" value="Unassembled WGS sequence"/>
</dbReference>
<dbReference type="InterPro" id="IPR019740">
    <property type="entry name" value="Pyridox_Oxase_CS"/>
</dbReference>
<feature type="binding site" evidence="5 6">
    <location>
        <position position="126"/>
    </location>
    <ligand>
        <name>substrate</name>
    </ligand>
</feature>
<evidence type="ECO:0000256" key="6">
    <source>
        <dbReference type="PIRSR" id="PIRSR000190-1"/>
    </source>
</evidence>
<feature type="binding site" evidence="5 7">
    <location>
        <position position="198"/>
    </location>
    <ligand>
        <name>FMN</name>
        <dbReference type="ChEBI" id="CHEBI:58210"/>
    </ligand>
</feature>
<gene>
    <name evidence="5" type="primary">pdxH</name>
    <name evidence="10" type="ORF">SAMN05421797_105108</name>
</gene>
<dbReference type="InterPro" id="IPR019576">
    <property type="entry name" value="Pyridoxamine_oxidase_dimer_C"/>
</dbReference>
<dbReference type="InterPro" id="IPR000659">
    <property type="entry name" value="Pyridox_Oxase"/>
</dbReference>
<dbReference type="InterPro" id="IPR012349">
    <property type="entry name" value="Split_barrel_FMN-bd"/>
</dbReference>
<proteinExistence type="inferred from homology"/>
<dbReference type="SUPFAM" id="SSF50475">
    <property type="entry name" value="FMN-binding split barrel"/>
    <property type="match status" value="1"/>
</dbReference>
<feature type="binding site" evidence="5 6">
    <location>
        <position position="69"/>
    </location>
    <ligand>
        <name>substrate</name>
    </ligand>
</feature>
<comment type="subunit">
    <text evidence="5">Homodimer.</text>
</comment>
<dbReference type="EMBL" id="FTMA01000005">
    <property type="protein sequence ID" value="SIR01197.1"/>
    <property type="molecule type" value="Genomic_DNA"/>
</dbReference>
<feature type="binding site" evidence="5 6">
    <location>
        <position position="130"/>
    </location>
    <ligand>
        <name>substrate</name>
    </ligand>
</feature>
<feature type="binding site" evidence="5 7">
    <location>
        <begin position="143"/>
        <end position="144"/>
    </location>
    <ligand>
        <name>FMN</name>
        <dbReference type="ChEBI" id="CHEBI:58210"/>
    </ligand>
</feature>
<comment type="similarity">
    <text evidence="1 5">Belongs to the pyridoxamine 5'-phosphate oxidase family.</text>
</comment>
<dbReference type="GO" id="GO:0008615">
    <property type="term" value="P:pyridoxine biosynthetic process"/>
    <property type="evidence" value="ECO:0007669"/>
    <property type="project" value="UniProtKB-UniRule"/>
</dbReference>
<feature type="binding site" evidence="5 6">
    <location>
        <position position="134"/>
    </location>
    <ligand>
        <name>substrate</name>
    </ligand>
</feature>
<reference evidence="11" key="1">
    <citation type="submission" date="2017-01" db="EMBL/GenBank/DDBJ databases">
        <authorList>
            <person name="Varghese N."/>
            <person name="Submissions S."/>
        </authorList>
    </citation>
    <scope>NUCLEOTIDE SEQUENCE [LARGE SCALE GENOMIC DNA]</scope>
    <source>
        <strain evidence="11">DSM 15366</strain>
    </source>
</reference>
<dbReference type="PROSITE" id="PS01064">
    <property type="entry name" value="PYRIDOX_OXIDASE"/>
    <property type="match status" value="1"/>
</dbReference>
<evidence type="ECO:0000313" key="10">
    <source>
        <dbReference type="EMBL" id="SIR01197.1"/>
    </source>
</evidence>
<dbReference type="Pfam" id="PF10590">
    <property type="entry name" value="PNP_phzG_C"/>
    <property type="match status" value="1"/>
</dbReference>
<feature type="binding site" evidence="5 6">
    <location>
        <begin position="194"/>
        <end position="196"/>
    </location>
    <ligand>
        <name>substrate</name>
    </ligand>
</feature>
<evidence type="ECO:0000256" key="5">
    <source>
        <dbReference type="HAMAP-Rule" id="MF_01629"/>
    </source>
</evidence>
<dbReference type="Pfam" id="PF01243">
    <property type="entry name" value="PNPOx_N"/>
    <property type="match status" value="1"/>
</dbReference>
<organism evidence="10 11">
    <name type="scientific">Maribacter ulvicola</name>
    <dbReference type="NCBI Taxonomy" id="228959"/>
    <lineage>
        <taxon>Bacteria</taxon>
        <taxon>Pseudomonadati</taxon>
        <taxon>Bacteroidota</taxon>
        <taxon>Flavobacteriia</taxon>
        <taxon>Flavobacteriales</taxon>
        <taxon>Flavobacteriaceae</taxon>
        <taxon>Maribacter</taxon>
    </lineage>
</organism>
<feature type="binding site" evidence="6">
    <location>
        <begin position="10"/>
        <end position="13"/>
    </location>
    <ligand>
        <name>substrate</name>
    </ligand>
</feature>
<dbReference type="EC" id="1.4.3.5" evidence="5"/>
<dbReference type="NCBIfam" id="TIGR00558">
    <property type="entry name" value="pdxH"/>
    <property type="match status" value="1"/>
</dbReference>
<evidence type="ECO:0000259" key="8">
    <source>
        <dbReference type="Pfam" id="PF01243"/>
    </source>
</evidence>
<keyword evidence="2 5" id="KW-0285">Flavoprotein</keyword>
<keyword evidence="5" id="KW-0664">Pyridoxine biosynthesis</keyword>
<dbReference type="Gene3D" id="2.30.110.10">
    <property type="entry name" value="Electron Transport, Fmn-binding Protein, Chain A"/>
    <property type="match status" value="1"/>
</dbReference>
<evidence type="ECO:0000256" key="3">
    <source>
        <dbReference type="ARBA" id="ARBA00022643"/>
    </source>
</evidence>